<feature type="transmembrane region" description="Helical" evidence="1">
    <location>
        <begin position="48"/>
        <end position="68"/>
    </location>
</feature>
<keyword evidence="1" id="KW-1133">Transmembrane helix</keyword>
<organism evidence="2 3">
    <name type="scientific">Falsiruegeria mediterranea M17</name>
    <dbReference type="NCBI Taxonomy" id="1200281"/>
    <lineage>
        <taxon>Bacteria</taxon>
        <taxon>Pseudomonadati</taxon>
        <taxon>Pseudomonadota</taxon>
        <taxon>Alphaproteobacteria</taxon>
        <taxon>Rhodobacterales</taxon>
        <taxon>Roseobacteraceae</taxon>
        <taxon>Falsiruegeria</taxon>
    </lineage>
</organism>
<evidence type="ECO:0000256" key="1">
    <source>
        <dbReference type="SAM" id="Phobius"/>
    </source>
</evidence>
<feature type="transmembrane region" description="Helical" evidence="1">
    <location>
        <begin position="74"/>
        <end position="95"/>
    </location>
</feature>
<dbReference type="AlphaFoldDB" id="A0A2R8C5M7"/>
<dbReference type="EMBL" id="ONZG01000002">
    <property type="protein sequence ID" value="SPJ27666.1"/>
    <property type="molecule type" value="Genomic_DNA"/>
</dbReference>
<feature type="transmembrane region" description="Helical" evidence="1">
    <location>
        <begin position="134"/>
        <end position="153"/>
    </location>
</feature>
<gene>
    <name evidence="2" type="ORF">TRM7615_01157</name>
</gene>
<protein>
    <submittedName>
        <fullName evidence="2">Uncharacterized protein</fullName>
    </submittedName>
</protein>
<feature type="transmembrane region" description="Helical" evidence="1">
    <location>
        <begin position="14"/>
        <end position="36"/>
    </location>
</feature>
<reference evidence="3" key="1">
    <citation type="submission" date="2018-03" db="EMBL/GenBank/DDBJ databases">
        <authorList>
            <person name="Rodrigo-Torres L."/>
            <person name="Arahal R. D."/>
            <person name="Lucena T."/>
        </authorList>
    </citation>
    <scope>NUCLEOTIDE SEQUENCE [LARGE SCALE GENOMIC DNA]</scope>
    <source>
        <strain evidence="3">CECT 7615</strain>
    </source>
</reference>
<keyword evidence="3" id="KW-1185">Reference proteome</keyword>
<feature type="transmembrane region" description="Helical" evidence="1">
    <location>
        <begin position="107"/>
        <end position="128"/>
    </location>
</feature>
<name>A0A2R8C5M7_9RHOB</name>
<keyword evidence="1" id="KW-0812">Transmembrane</keyword>
<dbReference type="RefSeq" id="WP_125133648.1">
    <property type="nucleotide sequence ID" value="NZ_ONZG01000002.1"/>
</dbReference>
<accession>A0A2R8C5M7</accession>
<feature type="transmembrane region" description="Helical" evidence="1">
    <location>
        <begin position="184"/>
        <end position="202"/>
    </location>
</feature>
<dbReference type="Proteomes" id="UP000244898">
    <property type="component" value="Unassembled WGS sequence"/>
</dbReference>
<keyword evidence="1" id="KW-0472">Membrane</keyword>
<evidence type="ECO:0000313" key="3">
    <source>
        <dbReference type="Proteomes" id="UP000244898"/>
    </source>
</evidence>
<proteinExistence type="predicted"/>
<evidence type="ECO:0000313" key="2">
    <source>
        <dbReference type="EMBL" id="SPJ27666.1"/>
    </source>
</evidence>
<sequence>MSEPEEQTVEGKPYLLAMGSFLVALIGLSSLFVVGYTSGMPREAFLVFGRHLSLAIGLEAGFGAAFSLITAKVILILISVMIALIGGILSGLKTQKLKHAAEKTDDIAIKIAAAPLHIVLLMAVWVFWARFLHFSFDGFMMAGGWVLFWLILFETSDRVLLRKLTKAENENVTADIGNYRSVRLLLLATMISIFAYSAGIAAERKAKRQETRMISENLDRPGIVFGAGDIGLLIYVPGELKETRAGGLLEYHERSSWYLLPFNGDPLELR</sequence>